<accession>A0A3B0Z8G0</accession>
<dbReference type="Pfam" id="PF03176">
    <property type="entry name" value="MMPL"/>
    <property type="match status" value="1"/>
</dbReference>
<feature type="transmembrane region" description="Helical" evidence="6">
    <location>
        <begin position="291"/>
        <end position="312"/>
    </location>
</feature>
<feature type="transmembrane region" description="Helical" evidence="6">
    <location>
        <begin position="656"/>
        <end position="675"/>
    </location>
</feature>
<evidence type="ECO:0000259" key="7">
    <source>
        <dbReference type="Pfam" id="PF03176"/>
    </source>
</evidence>
<feature type="transmembrane region" description="Helical" evidence="6">
    <location>
        <begin position="318"/>
        <end position="339"/>
    </location>
</feature>
<evidence type="ECO:0000313" key="8">
    <source>
        <dbReference type="EMBL" id="VAW89705.1"/>
    </source>
</evidence>
<dbReference type="InterPro" id="IPR004869">
    <property type="entry name" value="MMPL_dom"/>
</dbReference>
<evidence type="ECO:0000256" key="1">
    <source>
        <dbReference type="ARBA" id="ARBA00004651"/>
    </source>
</evidence>
<keyword evidence="5 6" id="KW-0472">Membrane</keyword>
<feature type="transmembrane region" description="Helical" evidence="6">
    <location>
        <begin position="360"/>
        <end position="380"/>
    </location>
</feature>
<evidence type="ECO:0000256" key="6">
    <source>
        <dbReference type="SAM" id="Phobius"/>
    </source>
</evidence>
<feature type="transmembrane region" description="Helical" evidence="6">
    <location>
        <begin position="386"/>
        <end position="409"/>
    </location>
</feature>
<evidence type="ECO:0000256" key="3">
    <source>
        <dbReference type="ARBA" id="ARBA00022692"/>
    </source>
</evidence>
<feature type="transmembrane region" description="Helical" evidence="6">
    <location>
        <begin position="12"/>
        <end position="34"/>
    </location>
</feature>
<feature type="transmembrane region" description="Helical" evidence="6">
    <location>
        <begin position="265"/>
        <end position="284"/>
    </location>
</feature>
<feature type="transmembrane region" description="Helical" evidence="6">
    <location>
        <begin position="602"/>
        <end position="621"/>
    </location>
</feature>
<feature type="transmembrane region" description="Helical" evidence="6">
    <location>
        <begin position="739"/>
        <end position="758"/>
    </location>
</feature>
<protein>
    <submittedName>
        <fullName evidence="8">FIG021862: membrane protein, exporter</fullName>
    </submittedName>
</protein>
<reference evidence="8" key="1">
    <citation type="submission" date="2018-06" db="EMBL/GenBank/DDBJ databases">
        <authorList>
            <person name="Zhirakovskaya E."/>
        </authorList>
    </citation>
    <scope>NUCLEOTIDE SEQUENCE</scope>
</reference>
<dbReference type="PANTHER" id="PTHR33406:SF13">
    <property type="entry name" value="MEMBRANE PROTEIN YDFJ"/>
    <property type="match status" value="1"/>
</dbReference>
<dbReference type="InterPro" id="IPR050545">
    <property type="entry name" value="Mycobact_MmpL"/>
</dbReference>
<keyword evidence="3 6" id="KW-0812">Transmembrane</keyword>
<dbReference type="SUPFAM" id="SSF82866">
    <property type="entry name" value="Multidrug efflux transporter AcrB transmembrane domain"/>
    <property type="match status" value="2"/>
</dbReference>
<gene>
    <name evidence="8" type="ORF">MNBD_GAMMA17-873</name>
</gene>
<proteinExistence type="predicted"/>
<keyword evidence="2" id="KW-1003">Cell membrane</keyword>
<name>A0A3B0Z8G0_9ZZZZ</name>
<dbReference type="Gene3D" id="1.20.1640.10">
    <property type="entry name" value="Multidrug efflux transporter AcrB transmembrane domain"/>
    <property type="match status" value="2"/>
</dbReference>
<sequence>MQTVSRLFHRFHHATLGVLVVLTVLIFVFIVGMLKQGLAVDTDLSGLLPRDTHNELVQSASDRLLKKVGNRIVLLVGASELDEALGAAKFVEQVLMDNAALQWPGLDNISDQQFKIIDLYRQYQHHLLTQENRDQLLVGDDEKIVSHASRLLYGLESWSRITTPQEDPLGLLNEFMLSLSADDNVHSILNGFVVLDARSIDGRYYILLTANLDAGMMNMTAQETVDIAVKDVAEQLGRDFPGVNLLKSGMVFHAAQAAEKAKKEASIIAVGSVIGIMVLFFLAFGSPYPLLLSLGSVVFGCLTAVTISSYIFPQIHVLTLVFGASLIGVTIDYSLHYFARLHGSQLSGSRLATLRSIFPSILLGAITTVVGYSFLMQAALPGLIQISIFSVAGVIGAWLFVVGVYPLVIRDSHAKSPAILLSVALFPTRFWHGLTLKMIAIIMMAIIISSTAINLYLMKASDNVRLLHVPSAELIEQEQKIQQIFRNYAPNQFYLVTADSEQALLRTEELFLPALDRLVSRSAIRSYDAITHYLPSIQRQALNYKLLASSLYGMNGSAERFMVDAGFDEVSFESYRQKFIDSENEYLLPEEWLRLASEDQSTFWLGKIGAVHASLITLYGVSDTDALRNAADDIDGVIFVNKIDELTNVMGMQRESASLLLVTAYIAVMLLLLLYYRKIHSLALVFVPAVSTLLTLVIITIAGSEVTIFHVFAMFLILGLGMDYSIFIYESSGHDEACLLAVTLSAFTSCLSFGLLSLSSTPMLHAFGMMILLGSIFNLFLAPLVRVIPNRSMVKNCHDI</sequence>
<dbReference type="AlphaFoldDB" id="A0A3B0Z8G0"/>
<dbReference type="PANTHER" id="PTHR33406">
    <property type="entry name" value="MEMBRANE PROTEIN MJ1562-RELATED"/>
    <property type="match status" value="1"/>
</dbReference>
<evidence type="ECO:0000256" key="4">
    <source>
        <dbReference type="ARBA" id="ARBA00022989"/>
    </source>
</evidence>
<evidence type="ECO:0000256" key="5">
    <source>
        <dbReference type="ARBA" id="ARBA00023136"/>
    </source>
</evidence>
<feature type="transmembrane region" description="Helical" evidence="6">
    <location>
        <begin position="764"/>
        <end position="785"/>
    </location>
</feature>
<evidence type="ECO:0000256" key="2">
    <source>
        <dbReference type="ARBA" id="ARBA00022475"/>
    </source>
</evidence>
<keyword evidence="4 6" id="KW-1133">Transmembrane helix</keyword>
<dbReference type="GO" id="GO:0005886">
    <property type="term" value="C:plasma membrane"/>
    <property type="evidence" value="ECO:0007669"/>
    <property type="project" value="UniProtKB-SubCell"/>
</dbReference>
<feature type="domain" description="Membrane transport protein MMPL" evidence="7">
    <location>
        <begin position="198"/>
        <end position="409"/>
    </location>
</feature>
<comment type="subcellular location">
    <subcellularLocation>
        <location evidence="1">Cell membrane</location>
        <topology evidence="1">Multi-pass membrane protein</topology>
    </subcellularLocation>
</comment>
<organism evidence="8">
    <name type="scientific">hydrothermal vent metagenome</name>
    <dbReference type="NCBI Taxonomy" id="652676"/>
    <lineage>
        <taxon>unclassified sequences</taxon>
        <taxon>metagenomes</taxon>
        <taxon>ecological metagenomes</taxon>
    </lineage>
</organism>
<feature type="transmembrane region" description="Helical" evidence="6">
    <location>
        <begin position="708"/>
        <end position="727"/>
    </location>
</feature>
<feature type="transmembrane region" description="Helical" evidence="6">
    <location>
        <begin position="438"/>
        <end position="457"/>
    </location>
</feature>
<feature type="transmembrane region" description="Helical" evidence="6">
    <location>
        <begin position="682"/>
        <end position="702"/>
    </location>
</feature>
<dbReference type="EMBL" id="UOFQ01000149">
    <property type="protein sequence ID" value="VAW89705.1"/>
    <property type="molecule type" value="Genomic_DNA"/>
</dbReference>